<sequence length="141" mass="16012">MGNESRGSTVGGLLLSIHYLRNIPLFTFLTPLQTFAIFVDSRRFYTTLYSQLPNHRFSSRSIDPGFALFSIIYFISFTILHFICALLVCIAFRPPLLTELAPTIEWHTRFSLSVTTTVVTFHTVLHQHGARACAFTLQNVI</sequence>
<dbReference type="VEuPathDB" id="VectorBase:AFUN014504"/>
<evidence type="ECO:0000313" key="2">
    <source>
        <dbReference type="EnsemblMetazoa" id="AFUN014504-PA"/>
    </source>
</evidence>
<accession>A0A182S217</accession>
<reference evidence="2" key="1">
    <citation type="submission" date="2020-05" db="UniProtKB">
        <authorList>
            <consortium name="EnsemblMetazoa"/>
        </authorList>
    </citation>
    <scope>IDENTIFICATION</scope>
    <source>
        <strain evidence="2">FUMOZ</strain>
    </source>
</reference>
<dbReference type="EnsemblMetazoa" id="AFUN014504-RA">
    <property type="protein sequence ID" value="AFUN014504-PA"/>
    <property type="gene ID" value="AFUN014504"/>
</dbReference>
<name>A0A182S217_ANOFN</name>
<keyword evidence="1" id="KW-0472">Membrane</keyword>
<feature type="transmembrane region" description="Helical" evidence="1">
    <location>
        <begin position="66"/>
        <end position="93"/>
    </location>
</feature>
<keyword evidence="1" id="KW-1133">Transmembrane helix</keyword>
<keyword evidence="1" id="KW-0812">Transmembrane</keyword>
<protein>
    <submittedName>
        <fullName evidence="2">Uncharacterized protein</fullName>
    </submittedName>
</protein>
<feature type="transmembrane region" description="Helical" evidence="1">
    <location>
        <begin position="23"/>
        <end position="45"/>
    </location>
</feature>
<proteinExistence type="predicted"/>
<evidence type="ECO:0000256" key="1">
    <source>
        <dbReference type="SAM" id="Phobius"/>
    </source>
</evidence>
<dbReference type="AlphaFoldDB" id="A0A182S217"/>
<organism evidence="2">
    <name type="scientific">Anopheles funestus</name>
    <name type="common">African malaria mosquito</name>
    <dbReference type="NCBI Taxonomy" id="62324"/>
    <lineage>
        <taxon>Eukaryota</taxon>
        <taxon>Metazoa</taxon>
        <taxon>Ecdysozoa</taxon>
        <taxon>Arthropoda</taxon>
        <taxon>Hexapoda</taxon>
        <taxon>Insecta</taxon>
        <taxon>Pterygota</taxon>
        <taxon>Neoptera</taxon>
        <taxon>Endopterygota</taxon>
        <taxon>Diptera</taxon>
        <taxon>Nematocera</taxon>
        <taxon>Culicoidea</taxon>
        <taxon>Culicidae</taxon>
        <taxon>Anophelinae</taxon>
        <taxon>Anopheles</taxon>
    </lineage>
</organism>